<dbReference type="Proteomes" id="UP000050741">
    <property type="component" value="Unassembled WGS sequence"/>
</dbReference>
<keyword evidence="1" id="KW-0175">Coiled coil</keyword>
<dbReference type="WBParaSite" id="GPLIN_000632200">
    <property type="protein sequence ID" value="GPLIN_000632200"/>
    <property type="gene ID" value="GPLIN_000632200"/>
</dbReference>
<evidence type="ECO:0000256" key="1">
    <source>
        <dbReference type="SAM" id="Coils"/>
    </source>
</evidence>
<evidence type="ECO:0000313" key="3">
    <source>
        <dbReference type="Proteomes" id="UP000050741"/>
    </source>
</evidence>
<evidence type="ECO:0000256" key="2">
    <source>
        <dbReference type="SAM" id="MobiDB-lite"/>
    </source>
</evidence>
<proteinExistence type="predicted"/>
<sequence length="317" mass="36436">MDSSSSSPKAIRAELEVQNKQKQTIDDLTEKLKVSIDQLSLKHQEVEKLSNAHKKLMEEKIDWTTDHKKLMEEMKEQRKMDALKQQKDQKETNYKIGSFNKDQEQCASNIRGMEQKQKDAQEELERNIQIVVAELEKHKLSNGNKFAEIELKNDKLEKYQKEQQLNIVHLQKTVATMTEIGFIRIGLATKQMPLNECAGYWRRRRRRLRRQFGNSPNYLHKKRGAFGNFGISVFFLAGTVRDGASRDGTGWDWTGRDGIGQDGTGWDWTGRDGIGQDGLRRDWTGRDGIGQDGTGWDWTGRDGIGQDGTGREPFSQF</sequence>
<reference evidence="4" key="2">
    <citation type="submission" date="2016-06" db="UniProtKB">
        <authorList>
            <consortium name="WormBaseParasite"/>
        </authorList>
    </citation>
    <scope>IDENTIFICATION</scope>
</reference>
<keyword evidence="3" id="KW-1185">Reference proteome</keyword>
<evidence type="ECO:0000313" key="4">
    <source>
        <dbReference type="WBParaSite" id="GPLIN_000632200"/>
    </source>
</evidence>
<feature type="region of interest" description="Disordered" evidence="2">
    <location>
        <begin position="277"/>
        <end position="317"/>
    </location>
</feature>
<organism evidence="3 4">
    <name type="scientific">Globodera pallida</name>
    <name type="common">Potato cyst nematode worm</name>
    <name type="synonym">Heterodera pallida</name>
    <dbReference type="NCBI Taxonomy" id="36090"/>
    <lineage>
        <taxon>Eukaryota</taxon>
        <taxon>Metazoa</taxon>
        <taxon>Ecdysozoa</taxon>
        <taxon>Nematoda</taxon>
        <taxon>Chromadorea</taxon>
        <taxon>Rhabditida</taxon>
        <taxon>Tylenchina</taxon>
        <taxon>Tylenchomorpha</taxon>
        <taxon>Tylenchoidea</taxon>
        <taxon>Heteroderidae</taxon>
        <taxon>Heteroderinae</taxon>
        <taxon>Globodera</taxon>
    </lineage>
</organism>
<name>A0A183C0D0_GLOPA</name>
<reference evidence="3" key="1">
    <citation type="submission" date="2014-05" db="EMBL/GenBank/DDBJ databases">
        <title>The genome and life-stage specific transcriptomes of Globodera pallida elucidate key aspects of plant parasitism by a cyst nematode.</title>
        <authorList>
            <person name="Cotton J.A."/>
            <person name="Lilley C.J."/>
            <person name="Jones L.M."/>
            <person name="Kikuchi T."/>
            <person name="Reid A.J."/>
            <person name="Thorpe P."/>
            <person name="Tsai I.J."/>
            <person name="Beasley H."/>
            <person name="Blok V."/>
            <person name="Cock P.J.A."/>
            <person name="Van den Akker S.E."/>
            <person name="Holroyd N."/>
            <person name="Hunt M."/>
            <person name="Mantelin S."/>
            <person name="Naghra H."/>
            <person name="Pain A."/>
            <person name="Palomares-Rius J.E."/>
            <person name="Zarowiecki M."/>
            <person name="Berriman M."/>
            <person name="Jones J.T."/>
            <person name="Urwin P.E."/>
        </authorList>
    </citation>
    <scope>NUCLEOTIDE SEQUENCE [LARGE SCALE GENOMIC DNA]</scope>
    <source>
        <strain evidence="3">Lindley</strain>
    </source>
</reference>
<protein>
    <submittedName>
        <fullName evidence="4">Myosin_tail_1 domain-containing protein</fullName>
    </submittedName>
</protein>
<feature type="coiled-coil region" evidence="1">
    <location>
        <begin position="39"/>
        <end position="141"/>
    </location>
</feature>
<dbReference type="AlphaFoldDB" id="A0A183C0D0"/>
<accession>A0A183C0D0</accession>